<dbReference type="RefSeq" id="WP_022769566.1">
    <property type="nucleotide sequence ID" value="NC_022575.1"/>
</dbReference>
<dbReference type="OrthoDB" id="398447at2"/>
<dbReference type="Proteomes" id="UP000017119">
    <property type="component" value="Chromosome"/>
</dbReference>
<sequence length="523" mass="59781">MPLSRGISLIGSLLLAPAGFGTAAHFLKSYYRDIMNFEGAYFIVEAITELYDKGIPKIPEEVLKSAKEIAEQLEKEKQSKSQNGVNSSSSASWTLSSSSTSSNGISQDQTQGEEIFSNGGKKKYWCRLFDYTVSKNGGGRIENVKLQYDPYCDLFKIITINSNSTSELQKASKNENLEDYLNPQVLDIKEINQKINKLEEAKLKSNSEFQKGAFYVLKVDKNSIPNINVNTIIELSEEPKNLSERFLKQKYHKKIAALRVRAPLIGDISQNVKFEFKNSYPSSMLLVQELSDNVDSILISDSNLQAQAQEKVPYYYLKRQNENSHLNKGKGLDNLNVLNIWEFPKFLIGKSSSPNLNKLDLRFAEKIDLDKFGKKDELKSWWGDITKWFWNSNPSNQGNYYLIRTSDSYWDYKINEKIDLFKVMKPKNGKKEEEKEKNDEKKLSSFKIVAGIISQLPLSTKCSLEKFNWKDKLAYPEIFLMEIESKKNKNSLNPEDRFCDEVNNSIPPSSIILMGYNLSEKTA</sequence>
<dbReference type="PATRIC" id="fig|1403316.3.peg.249"/>
<dbReference type="KEGG" id="mpv:PRV_01395"/>
<feature type="compositionally biased region" description="Low complexity" evidence="1">
    <location>
        <begin position="80"/>
        <end position="102"/>
    </location>
</feature>
<dbReference type="STRING" id="1403316.PRV_01395"/>
<dbReference type="AlphaFoldDB" id="U5NFU2"/>
<protein>
    <submittedName>
        <fullName evidence="2">Uncharacterized protein</fullName>
    </submittedName>
</protein>
<evidence type="ECO:0000313" key="2">
    <source>
        <dbReference type="EMBL" id="AGX89039.1"/>
    </source>
</evidence>
<organism evidence="2 3">
    <name type="scientific">Mycoplasma parvum str. Indiana</name>
    <dbReference type="NCBI Taxonomy" id="1403316"/>
    <lineage>
        <taxon>Bacteria</taxon>
        <taxon>Bacillati</taxon>
        <taxon>Mycoplasmatota</taxon>
        <taxon>Mollicutes</taxon>
        <taxon>Mycoplasmataceae</taxon>
        <taxon>Mycoplasma</taxon>
    </lineage>
</organism>
<keyword evidence="3" id="KW-1185">Reference proteome</keyword>
<accession>U5NFU2</accession>
<name>U5NFU2_9MOLU</name>
<dbReference type="HOGENOM" id="CLU_031532_0_0_14"/>
<proteinExistence type="predicted"/>
<reference evidence="2 3" key="1">
    <citation type="journal article" date="2013" name="Genome Announc.">
        <title>Genome Sequence of Mycoplasma parvum (Formerly Eperythrozoon parvum), a Diminutive Hemoplasma of the Pig.</title>
        <authorList>
            <person name="do Nascimento N.C."/>
            <person name="Dos Santos A.P."/>
            <person name="Chu Y."/>
            <person name="Guimaraes A.M."/>
            <person name="Pagliaro A."/>
            <person name="Messick J.B."/>
        </authorList>
    </citation>
    <scope>NUCLEOTIDE SEQUENCE [LARGE SCALE GENOMIC DNA]</scope>
    <source>
        <strain evidence="2 3">Indiana</strain>
    </source>
</reference>
<evidence type="ECO:0000256" key="1">
    <source>
        <dbReference type="SAM" id="MobiDB-lite"/>
    </source>
</evidence>
<feature type="region of interest" description="Disordered" evidence="1">
    <location>
        <begin position="74"/>
        <end position="111"/>
    </location>
</feature>
<gene>
    <name evidence="2" type="ORF">PRV_01395</name>
</gene>
<evidence type="ECO:0000313" key="3">
    <source>
        <dbReference type="Proteomes" id="UP000017119"/>
    </source>
</evidence>
<dbReference type="EMBL" id="CP006771">
    <property type="protein sequence ID" value="AGX89039.1"/>
    <property type="molecule type" value="Genomic_DNA"/>
</dbReference>